<evidence type="ECO:0000313" key="2">
    <source>
        <dbReference type="EMBL" id="MCD2167832.1"/>
    </source>
</evidence>
<keyword evidence="3" id="KW-1185">Reference proteome</keyword>
<dbReference type="RefSeq" id="WP_230780625.1">
    <property type="nucleotide sequence ID" value="NZ_JAJNCT010000034.1"/>
</dbReference>
<accession>A0AAW4Y023</accession>
<name>A0AAW4Y023_9BURK</name>
<feature type="compositionally biased region" description="Pro residues" evidence="1">
    <location>
        <begin position="38"/>
        <end position="50"/>
    </location>
</feature>
<organism evidence="2 3">
    <name type="scientific">Comamonas koreensis</name>
    <dbReference type="NCBI Taxonomy" id="160825"/>
    <lineage>
        <taxon>Bacteria</taxon>
        <taxon>Pseudomonadati</taxon>
        <taxon>Pseudomonadota</taxon>
        <taxon>Betaproteobacteria</taxon>
        <taxon>Burkholderiales</taxon>
        <taxon>Comamonadaceae</taxon>
        <taxon>Comamonas</taxon>
    </lineage>
</organism>
<gene>
    <name evidence="2" type="ORF">LPW39_22165</name>
</gene>
<protein>
    <submittedName>
        <fullName evidence="2">DUF3617 domain-containing protein</fullName>
    </submittedName>
</protein>
<sequence>MEKLTGIAVAAVVVCAGLMGCSKKEETPSSPPAAAAPAPAPAAPPAPAPAPAAAAQKVQPGKWQATTEMSGPMGQQALTGVEQALKTMSPEQKKAANLDNAKIEGGKLVQEMCITPEMAGKTLQSLADSQLKSMPGCSPADVKTDGNKESMHFSCGDGKMSMDLEAVYVSPTENTVTSKMDMAGQGMTTTVTSKRVGDC</sequence>
<reference evidence="2 3" key="1">
    <citation type="submission" date="2021-11" db="EMBL/GenBank/DDBJ databases">
        <title>Genome sequence.</title>
        <authorList>
            <person name="Sun Q."/>
        </authorList>
    </citation>
    <scope>NUCLEOTIDE SEQUENCE [LARGE SCALE GENOMIC DNA]</scope>
    <source>
        <strain evidence="2 3">KCTC 12005</strain>
    </source>
</reference>
<proteinExistence type="predicted"/>
<comment type="caution">
    <text evidence="2">The sequence shown here is derived from an EMBL/GenBank/DDBJ whole genome shotgun (WGS) entry which is preliminary data.</text>
</comment>
<feature type="region of interest" description="Disordered" evidence="1">
    <location>
        <begin position="23"/>
        <end position="69"/>
    </location>
</feature>
<dbReference type="PROSITE" id="PS51257">
    <property type="entry name" value="PROKAR_LIPOPROTEIN"/>
    <property type="match status" value="1"/>
</dbReference>
<evidence type="ECO:0000313" key="3">
    <source>
        <dbReference type="Proteomes" id="UP001199260"/>
    </source>
</evidence>
<dbReference type="AlphaFoldDB" id="A0AAW4Y023"/>
<dbReference type="Proteomes" id="UP001199260">
    <property type="component" value="Unassembled WGS sequence"/>
</dbReference>
<evidence type="ECO:0000256" key="1">
    <source>
        <dbReference type="SAM" id="MobiDB-lite"/>
    </source>
</evidence>
<dbReference type="EMBL" id="JAJNCT010000034">
    <property type="protein sequence ID" value="MCD2167832.1"/>
    <property type="molecule type" value="Genomic_DNA"/>
</dbReference>
<dbReference type="InterPro" id="IPR022061">
    <property type="entry name" value="DUF3617"/>
</dbReference>
<dbReference type="Pfam" id="PF12276">
    <property type="entry name" value="DUF3617"/>
    <property type="match status" value="1"/>
</dbReference>